<accession>W2CVN6</accession>
<dbReference type="EMBL" id="AYYF01001617">
    <property type="protein sequence ID" value="ETK11088.1"/>
    <property type="molecule type" value="Genomic_DNA"/>
</dbReference>
<name>W2CVN6_9BACT</name>
<evidence type="ECO:0000313" key="2">
    <source>
        <dbReference type="Proteomes" id="UP000034980"/>
    </source>
</evidence>
<dbReference type="PATRIC" id="fig|1411915.3.peg.2127"/>
<evidence type="ECO:0000313" key="1">
    <source>
        <dbReference type="EMBL" id="ETK11088.1"/>
    </source>
</evidence>
<sequence length="498" mass="57267">MYNKNLTPSLQFIDKLTQEKVTISGLPFTEKEARLSINERRPSFLLPTKEMIKMIVMDMEGTTQFKSLEVSMSNENYEISRANLSFSSEENGDDYDYTCQIKFSRFMDSRWDEEAKYFYRLFLPIKGHNWRDLVHSTAYYQHSVYRSTPTESLIRIDFGGGGQIHVFSIRSGQDNFLVIESQSSCTYSAIKKYRYPISLSLGLVTSVAPFDYAFVVTSETPEFDGKIMGGIVKLRSTIYNPYSFFITYTLGLYEGLKGIADYTLHQLCENGRLKDPLDRPIEEQEFAALARMLFENRGLAQAALSLLSAPIDFELMGATYAVTLETICSALMVEEASSYMENDKWKVVHDELIKAVSDLYEKHLITEDHKKVMINKLHGFNSQTNGDKLTAPFERIGYKLSGPEKKVIKERNRILHGKLYERIPKESYKQNKLFYTCMEMRKLCGILLFRTAGFKGPIFNNAIELELEEALKNKEPLFITYEEKTESPQLTEKPEASV</sequence>
<protein>
    <recommendedName>
        <fullName evidence="3">ApeA N-terminal domain-containing protein</fullName>
    </recommendedName>
</protein>
<dbReference type="AlphaFoldDB" id="W2CVN6"/>
<reference evidence="1 2" key="1">
    <citation type="submission" date="2013-11" db="EMBL/GenBank/DDBJ databases">
        <title>Single cell genomics of uncultured Tannerella BU063 (oral taxon 286).</title>
        <authorList>
            <person name="Beall C.J."/>
            <person name="Campbell A.G."/>
            <person name="Griffen A.L."/>
            <person name="Podar M."/>
            <person name="Leys E.J."/>
        </authorList>
    </citation>
    <scope>NUCLEOTIDE SEQUENCE [LARGE SCALE GENOMIC DNA]</scope>
    <source>
        <strain evidence="1">Cell 8/11</strain>
    </source>
</reference>
<organism evidence="1 2">
    <name type="scientific">Tannerella sp. oral taxon BU063 isolate Cell 8/11</name>
    <dbReference type="NCBI Taxonomy" id="1411915"/>
    <lineage>
        <taxon>Bacteria</taxon>
        <taxon>Pseudomonadati</taxon>
        <taxon>Bacteroidota</taxon>
        <taxon>Bacteroidia</taxon>
        <taxon>Bacteroidales</taxon>
        <taxon>Tannerellaceae</taxon>
        <taxon>Tannerella</taxon>
    </lineage>
</organism>
<dbReference type="Proteomes" id="UP000034980">
    <property type="component" value="Unassembled WGS sequence"/>
</dbReference>
<comment type="caution">
    <text evidence="1">The sequence shown here is derived from an EMBL/GenBank/DDBJ whole genome shotgun (WGS) entry which is preliminary data.</text>
</comment>
<gene>
    <name evidence="1" type="ORF">T235_17195</name>
</gene>
<evidence type="ECO:0008006" key="3">
    <source>
        <dbReference type="Google" id="ProtNLM"/>
    </source>
</evidence>
<proteinExistence type="predicted"/>